<feature type="compositionally biased region" description="Low complexity" evidence="1">
    <location>
        <begin position="99"/>
        <end position="109"/>
    </location>
</feature>
<accession>K3ZKE6</accession>
<feature type="region of interest" description="Disordered" evidence="1">
    <location>
        <begin position="86"/>
        <end position="109"/>
    </location>
</feature>
<dbReference type="OMA" id="PDQCCCE"/>
<evidence type="ECO:0000313" key="5">
    <source>
        <dbReference type="Proteomes" id="UP000004995"/>
    </source>
</evidence>
<keyword evidence="5" id="KW-1185">Reference proteome</keyword>
<reference evidence="3" key="2">
    <citation type="submission" date="2015-07" db="EMBL/GenBank/DDBJ databases">
        <authorList>
            <person name="Noorani M."/>
        </authorList>
    </citation>
    <scope>NUCLEOTIDE SEQUENCE</scope>
    <source>
        <strain evidence="3">Yugu1</strain>
    </source>
</reference>
<name>K3ZKE6_SETIT</name>
<feature type="signal peptide" evidence="2">
    <location>
        <begin position="1"/>
        <end position="34"/>
    </location>
</feature>
<evidence type="ECO:0000313" key="3">
    <source>
        <dbReference type="EMBL" id="RCV37585.1"/>
    </source>
</evidence>
<dbReference type="EnsemblPlants" id="KQK94048">
    <property type="protein sequence ID" value="KQK94048"/>
    <property type="gene ID" value="SETIT_027052mg"/>
</dbReference>
<protein>
    <submittedName>
        <fullName evidence="3 4">Uncharacterized protein</fullName>
    </submittedName>
</protein>
<evidence type="ECO:0000256" key="1">
    <source>
        <dbReference type="SAM" id="MobiDB-lite"/>
    </source>
</evidence>
<dbReference type="EMBL" id="CM003535">
    <property type="protein sequence ID" value="RCV37585.1"/>
    <property type="molecule type" value="Genomic_DNA"/>
</dbReference>
<organism evidence="4 5">
    <name type="scientific">Setaria italica</name>
    <name type="common">Foxtail millet</name>
    <name type="synonym">Panicum italicum</name>
    <dbReference type="NCBI Taxonomy" id="4555"/>
    <lineage>
        <taxon>Eukaryota</taxon>
        <taxon>Viridiplantae</taxon>
        <taxon>Streptophyta</taxon>
        <taxon>Embryophyta</taxon>
        <taxon>Tracheophyta</taxon>
        <taxon>Spermatophyta</taxon>
        <taxon>Magnoliopsida</taxon>
        <taxon>Liliopsida</taxon>
        <taxon>Poales</taxon>
        <taxon>Poaceae</taxon>
        <taxon>PACMAD clade</taxon>
        <taxon>Panicoideae</taxon>
        <taxon>Panicodae</taxon>
        <taxon>Paniceae</taxon>
        <taxon>Cenchrinae</taxon>
        <taxon>Setaria</taxon>
    </lineage>
</organism>
<feature type="compositionally biased region" description="Pro residues" evidence="1">
    <location>
        <begin position="87"/>
        <end position="98"/>
    </location>
</feature>
<dbReference type="Proteomes" id="UP000004995">
    <property type="component" value="Unassembled WGS sequence"/>
</dbReference>
<reference evidence="4" key="3">
    <citation type="submission" date="2018-08" db="UniProtKB">
        <authorList>
            <consortium name="EnsemblPlants"/>
        </authorList>
    </citation>
    <scope>IDENTIFICATION</scope>
    <source>
        <strain evidence="4">Yugu1</strain>
    </source>
</reference>
<dbReference type="Gramene" id="KQK94048">
    <property type="protein sequence ID" value="KQK94048"/>
    <property type="gene ID" value="SETIT_027052mg"/>
</dbReference>
<feature type="chain" id="PRO_5010127934" evidence="2">
    <location>
        <begin position="35"/>
        <end position="109"/>
    </location>
</feature>
<dbReference type="EMBL" id="AGNK02004748">
    <property type="status" value="NOT_ANNOTATED_CDS"/>
    <property type="molecule type" value="Genomic_DNA"/>
</dbReference>
<reference evidence="3 5" key="1">
    <citation type="journal article" date="2012" name="Nat. Biotechnol.">
        <title>Reference genome sequence of the model plant Setaria.</title>
        <authorList>
            <person name="Bennetzen J.L."/>
            <person name="Schmutz J."/>
            <person name="Wang H."/>
            <person name="Percifield R."/>
            <person name="Hawkins J."/>
            <person name="Pontaroli A.C."/>
            <person name="Estep M."/>
            <person name="Feng L."/>
            <person name="Vaughn J.N."/>
            <person name="Grimwood J."/>
            <person name="Jenkins J."/>
            <person name="Barry K."/>
            <person name="Lindquist E."/>
            <person name="Hellsten U."/>
            <person name="Deshpande S."/>
            <person name="Wang X."/>
            <person name="Wu X."/>
            <person name="Mitros T."/>
            <person name="Triplett J."/>
            <person name="Yang X."/>
            <person name="Ye C.Y."/>
            <person name="Mauro-Herrera M."/>
            <person name="Wang L."/>
            <person name="Li P."/>
            <person name="Sharma M."/>
            <person name="Sharma R."/>
            <person name="Ronald P.C."/>
            <person name="Panaud O."/>
            <person name="Kellogg E.A."/>
            <person name="Brutnell T.P."/>
            <person name="Doust A.N."/>
            <person name="Tuskan G.A."/>
            <person name="Rokhsar D."/>
            <person name="Devos K.M."/>
        </authorList>
    </citation>
    <scope>NUCLEOTIDE SEQUENCE [LARGE SCALE GENOMIC DNA]</scope>
    <source>
        <strain evidence="5">cv. Yugu1</strain>
        <strain evidence="3">Yugu1</strain>
    </source>
</reference>
<evidence type="ECO:0000313" key="4">
    <source>
        <dbReference type="EnsemblPlants" id="KQK94048"/>
    </source>
</evidence>
<keyword evidence="2" id="KW-0732">Signal</keyword>
<dbReference type="AlphaFoldDB" id="K3ZKE6"/>
<sequence>MATTRSGKMRAVFLVAAAMFVVIVSCTLFSTTYARCDLIPGGICSEENCHVEYCGKLYGQEHHYEKVYCLKTPPFPDQCCCEVKVGSPPPSGHHPSPPKSSSKPGVVVK</sequence>
<proteinExistence type="predicted"/>
<gene>
    <name evidence="3" type="ORF">SETIT_8G075600v2</name>
</gene>
<dbReference type="HOGENOM" id="CLU_2188544_0_0_1"/>
<evidence type="ECO:0000256" key="2">
    <source>
        <dbReference type="SAM" id="SignalP"/>
    </source>
</evidence>
<dbReference type="PROSITE" id="PS51257">
    <property type="entry name" value="PROKAR_LIPOPROTEIN"/>
    <property type="match status" value="1"/>
</dbReference>